<sequence length="55" mass="5768">MHGSKDLCAITVVTLFNVINLSVLGSDRVSDTLSSILSHVGRINPGKEVEGTTKG</sequence>
<protein>
    <submittedName>
        <fullName evidence="1">Uncharacterized protein</fullName>
    </submittedName>
</protein>
<dbReference type="EMBL" id="JAAIUW010000009">
    <property type="protein sequence ID" value="KAF7816059.1"/>
    <property type="molecule type" value="Genomic_DNA"/>
</dbReference>
<dbReference type="AlphaFoldDB" id="A0A834TF44"/>
<name>A0A834TF44_9FABA</name>
<comment type="caution">
    <text evidence="1">The sequence shown here is derived from an EMBL/GenBank/DDBJ whole genome shotgun (WGS) entry which is preliminary data.</text>
</comment>
<dbReference type="Proteomes" id="UP000634136">
    <property type="component" value="Unassembled WGS sequence"/>
</dbReference>
<proteinExistence type="predicted"/>
<organism evidence="1 2">
    <name type="scientific">Senna tora</name>
    <dbReference type="NCBI Taxonomy" id="362788"/>
    <lineage>
        <taxon>Eukaryota</taxon>
        <taxon>Viridiplantae</taxon>
        <taxon>Streptophyta</taxon>
        <taxon>Embryophyta</taxon>
        <taxon>Tracheophyta</taxon>
        <taxon>Spermatophyta</taxon>
        <taxon>Magnoliopsida</taxon>
        <taxon>eudicotyledons</taxon>
        <taxon>Gunneridae</taxon>
        <taxon>Pentapetalae</taxon>
        <taxon>rosids</taxon>
        <taxon>fabids</taxon>
        <taxon>Fabales</taxon>
        <taxon>Fabaceae</taxon>
        <taxon>Caesalpinioideae</taxon>
        <taxon>Cassia clade</taxon>
        <taxon>Senna</taxon>
    </lineage>
</organism>
<gene>
    <name evidence="1" type="ORF">G2W53_030028</name>
</gene>
<reference evidence="1" key="1">
    <citation type="submission" date="2020-09" db="EMBL/GenBank/DDBJ databases">
        <title>Genome-Enabled Discovery of Anthraquinone Biosynthesis in Senna tora.</title>
        <authorList>
            <person name="Kang S.-H."/>
            <person name="Pandey R.P."/>
            <person name="Lee C.-M."/>
            <person name="Sim J.-S."/>
            <person name="Jeong J.-T."/>
            <person name="Choi B.-S."/>
            <person name="Jung M."/>
            <person name="Ginzburg D."/>
            <person name="Zhao K."/>
            <person name="Won S.Y."/>
            <person name="Oh T.-J."/>
            <person name="Yu Y."/>
            <person name="Kim N.-H."/>
            <person name="Lee O.R."/>
            <person name="Lee T.-H."/>
            <person name="Bashyal P."/>
            <person name="Kim T.-S."/>
            <person name="Lee W.-H."/>
            <person name="Kawkins C."/>
            <person name="Kim C.-K."/>
            <person name="Kim J.S."/>
            <person name="Ahn B.O."/>
            <person name="Rhee S.Y."/>
            <person name="Sohng J.K."/>
        </authorList>
    </citation>
    <scope>NUCLEOTIDE SEQUENCE</scope>
    <source>
        <tissue evidence="1">Leaf</tissue>
    </source>
</reference>
<evidence type="ECO:0000313" key="2">
    <source>
        <dbReference type="Proteomes" id="UP000634136"/>
    </source>
</evidence>
<keyword evidence="2" id="KW-1185">Reference proteome</keyword>
<evidence type="ECO:0000313" key="1">
    <source>
        <dbReference type="EMBL" id="KAF7816059.1"/>
    </source>
</evidence>
<accession>A0A834TF44</accession>